<dbReference type="GO" id="GO:0033744">
    <property type="term" value="F:L-methionine:thioredoxin-disulfide S-oxidoreductase activity"/>
    <property type="evidence" value="ECO:0007669"/>
    <property type="project" value="RHEA"/>
</dbReference>
<organism evidence="6 7">
    <name type="scientific">Candidatus Roizmanbacteria bacterium RIFCSPLOWO2_01_FULL_35_13</name>
    <dbReference type="NCBI Taxonomy" id="1802055"/>
    <lineage>
        <taxon>Bacteria</taxon>
        <taxon>Candidatus Roizmaniibacteriota</taxon>
    </lineage>
</organism>
<evidence type="ECO:0000313" key="7">
    <source>
        <dbReference type="Proteomes" id="UP000179270"/>
    </source>
</evidence>
<dbReference type="EMBL" id="MGAF01000041">
    <property type="protein sequence ID" value="OGK39943.1"/>
    <property type="molecule type" value="Genomic_DNA"/>
</dbReference>
<evidence type="ECO:0000256" key="3">
    <source>
        <dbReference type="ARBA" id="ARBA00048782"/>
    </source>
</evidence>
<dbReference type="STRING" id="1802055.A3A74_07900"/>
<accession>A0A1F7I9A3</accession>
<dbReference type="GO" id="GO:0008113">
    <property type="term" value="F:peptide-methionine (S)-S-oxide reductase activity"/>
    <property type="evidence" value="ECO:0007669"/>
    <property type="project" value="UniProtKB-UniRule"/>
</dbReference>
<dbReference type="PANTHER" id="PTHR43774">
    <property type="entry name" value="PEPTIDE METHIONINE SULFOXIDE REDUCTASE"/>
    <property type="match status" value="1"/>
</dbReference>
<protein>
    <recommendedName>
        <fullName evidence="4">Peptide methionine sulfoxide reductase MsrA</fullName>
        <shortName evidence="4">Protein-methionine-S-oxide reductase</shortName>
        <ecNumber evidence="4">1.8.4.11</ecNumber>
    </recommendedName>
    <alternativeName>
        <fullName evidence="4">Peptide-methionine (S)-S-oxide reductase</fullName>
        <shortName evidence="4">Peptide Met(O) reductase</shortName>
    </alternativeName>
</protein>
<sequence>MQNDQFKLATFGGGCFWCIEAIFKELKGVEKVISGYTGGKIKDPNYYEVTEGTTGHAESIQITFDPKLISYEQLLEVFFLTHNPTTPDRQGNDVGTQYRSVIFYHDKEQKKSAEKIKQKIEEEKIYDEKIVTEIVPYSLFYTAEDYHQNYLDKNPDQPYCQYVINPKLAKFRQKFSKLLKQ</sequence>
<proteinExistence type="inferred from homology"/>
<comment type="catalytic activity">
    <reaction evidence="3 4">
        <text>[thioredoxin]-disulfide + L-methionine + H2O = L-methionine (S)-S-oxide + [thioredoxin]-dithiol</text>
        <dbReference type="Rhea" id="RHEA:19993"/>
        <dbReference type="Rhea" id="RHEA-COMP:10698"/>
        <dbReference type="Rhea" id="RHEA-COMP:10700"/>
        <dbReference type="ChEBI" id="CHEBI:15377"/>
        <dbReference type="ChEBI" id="CHEBI:29950"/>
        <dbReference type="ChEBI" id="CHEBI:50058"/>
        <dbReference type="ChEBI" id="CHEBI:57844"/>
        <dbReference type="ChEBI" id="CHEBI:58772"/>
        <dbReference type="EC" id="1.8.4.11"/>
    </reaction>
</comment>
<dbReference type="EC" id="1.8.4.11" evidence="4"/>
<comment type="function">
    <text evidence="4">Has an important function as a repair enzyme for proteins that have been inactivated by oxidation. Catalyzes the reversible oxidation-reduction of methionine sulfoxide in proteins to methionine.</text>
</comment>
<reference evidence="6 7" key="1">
    <citation type="journal article" date="2016" name="Nat. Commun.">
        <title>Thousands of microbial genomes shed light on interconnected biogeochemical processes in an aquifer system.</title>
        <authorList>
            <person name="Anantharaman K."/>
            <person name="Brown C.T."/>
            <person name="Hug L.A."/>
            <person name="Sharon I."/>
            <person name="Castelle C.J."/>
            <person name="Probst A.J."/>
            <person name="Thomas B.C."/>
            <person name="Singh A."/>
            <person name="Wilkins M.J."/>
            <person name="Karaoz U."/>
            <person name="Brodie E.L."/>
            <person name="Williams K.H."/>
            <person name="Hubbard S.S."/>
            <person name="Banfield J.F."/>
        </authorList>
    </citation>
    <scope>NUCLEOTIDE SEQUENCE [LARGE SCALE GENOMIC DNA]</scope>
</reference>
<gene>
    <name evidence="4" type="primary">msrA</name>
    <name evidence="6" type="ORF">A3A74_07900</name>
</gene>
<evidence type="ECO:0000259" key="5">
    <source>
        <dbReference type="Pfam" id="PF01625"/>
    </source>
</evidence>
<evidence type="ECO:0000313" key="6">
    <source>
        <dbReference type="EMBL" id="OGK39943.1"/>
    </source>
</evidence>
<dbReference type="InterPro" id="IPR036509">
    <property type="entry name" value="Met_Sox_Rdtase_MsrA_sf"/>
</dbReference>
<dbReference type="AlphaFoldDB" id="A0A1F7I9A3"/>
<evidence type="ECO:0000256" key="4">
    <source>
        <dbReference type="HAMAP-Rule" id="MF_01401"/>
    </source>
</evidence>
<dbReference type="Pfam" id="PF01625">
    <property type="entry name" value="PMSR"/>
    <property type="match status" value="1"/>
</dbReference>
<dbReference type="PANTHER" id="PTHR43774:SF1">
    <property type="entry name" value="PEPTIDE METHIONINE SULFOXIDE REDUCTASE MSRA 2"/>
    <property type="match status" value="1"/>
</dbReference>
<dbReference type="Gene3D" id="3.30.1060.10">
    <property type="entry name" value="Peptide methionine sulphoxide reductase MsrA"/>
    <property type="match status" value="1"/>
</dbReference>
<comment type="similarity">
    <text evidence="4">Belongs to the MsrA Met sulfoxide reductase family.</text>
</comment>
<dbReference type="InterPro" id="IPR002569">
    <property type="entry name" value="Met_Sox_Rdtase_MsrA_dom"/>
</dbReference>
<dbReference type="SUPFAM" id="SSF55068">
    <property type="entry name" value="Peptide methionine sulfoxide reductase"/>
    <property type="match status" value="1"/>
</dbReference>
<dbReference type="NCBIfam" id="TIGR00401">
    <property type="entry name" value="msrA"/>
    <property type="match status" value="1"/>
</dbReference>
<dbReference type="Proteomes" id="UP000179270">
    <property type="component" value="Unassembled WGS sequence"/>
</dbReference>
<name>A0A1F7I9A3_9BACT</name>
<keyword evidence="1 4" id="KW-0560">Oxidoreductase</keyword>
<comment type="catalytic activity">
    <reaction evidence="2 4">
        <text>L-methionyl-[protein] + [thioredoxin]-disulfide + H2O = L-methionyl-(S)-S-oxide-[protein] + [thioredoxin]-dithiol</text>
        <dbReference type="Rhea" id="RHEA:14217"/>
        <dbReference type="Rhea" id="RHEA-COMP:10698"/>
        <dbReference type="Rhea" id="RHEA-COMP:10700"/>
        <dbReference type="Rhea" id="RHEA-COMP:12313"/>
        <dbReference type="Rhea" id="RHEA-COMP:12315"/>
        <dbReference type="ChEBI" id="CHEBI:15377"/>
        <dbReference type="ChEBI" id="CHEBI:16044"/>
        <dbReference type="ChEBI" id="CHEBI:29950"/>
        <dbReference type="ChEBI" id="CHEBI:44120"/>
        <dbReference type="ChEBI" id="CHEBI:50058"/>
        <dbReference type="EC" id="1.8.4.11"/>
    </reaction>
</comment>
<evidence type="ECO:0000256" key="2">
    <source>
        <dbReference type="ARBA" id="ARBA00047806"/>
    </source>
</evidence>
<feature type="domain" description="Peptide methionine sulphoxide reductase MsrA" evidence="5">
    <location>
        <begin position="9"/>
        <end position="161"/>
    </location>
</feature>
<comment type="caution">
    <text evidence="6">The sequence shown here is derived from an EMBL/GenBank/DDBJ whole genome shotgun (WGS) entry which is preliminary data.</text>
</comment>
<dbReference type="HAMAP" id="MF_01401">
    <property type="entry name" value="MsrA"/>
    <property type="match status" value="1"/>
</dbReference>
<feature type="active site" evidence="4">
    <location>
        <position position="15"/>
    </location>
</feature>
<evidence type="ECO:0000256" key="1">
    <source>
        <dbReference type="ARBA" id="ARBA00023002"/>
    </source>
</evidence>